<gene>
    <name evidence="1" type="ORF">M0L20_29195</name>
</gene>
<reference evidence="1 2" key="1">
    <citation type="submission" date="2022-04" db="EMBL/GenBank/DDBJ databases">
        <title>Spirosoma sp. strain RP8 genome sequencing and assembly.</title>
        <authorList>
            <person name="Jung Y."/>
        </authorList>
    </citation>
    <scope>NUCLEOTIDE SEQUENCE [LARGE SCALE GENOMIC DNA]</scope>
    <source>
        <strain evidence="1 2">RP8</strain>
    </source>
</reference>
<sequence length="65" mass="7269">MNKPTLVPASYSFNGQIHSDDVLGVMVSEFGLLYGLKSEKFRLLVGLSGVRVIWKSRSQRKIKVS</sequence>
<evidence type="ECO:0000313" key="1">
    <source>
        <dbReference type="EMBL" id="MCK8495977.1"/>
    </source>
</evidence>
<comment type="caution">
    <text evidence="1">The sequence shown here is derived from an EMBL/GenBank/DDBJ whole genome shotgun (WGS) entry which is preliminary data.</text>
</comment>
<keyword evidence="2" id="KW-1185">Reference proteome</keyword>
<name>A0ABT0HUU9_9BACT</name>
<dbReference type="EMBL" id="JALPRF010000014">
    <property type="protein sequence ID" value="MCK8495977.1"/>
    <property type="molecule type" value="Genomic_DNA"/>
</dbReference>
<accession>A0ABT0HUU9</accession>
<protein>
    <submittedName>
        <fullName evidence="1">Uncharacterized protein</fullName>
    </submittedName>
</protein>
<dbReference type="RefSeq" id="WP_248480803.1">
    <property type="nucleotide sequence ID" value="NZ_JALPRF010000014.1"/>
</dbReference>
<evidence type="ECO:0000313" key="2">
    <source>
        <dbReference type="Proteomes" id="UP001202180"/>
    </source>
</evidence>
<dbReference type="Proteomes" id="UP001202180">
    <property type="component" value="Unassembled WGS sequence"/>
</dbReference>
<proteinExistence type="predicted"/>
<organism evidence="1 2">
    <name type="scientific">Spirosoma liriopis</name>
    <dbReference type="NCBI Taxonomy" id="2937440"/>
    <lineage>
        <taxon>Bacteria</taxon>
        <taxon>Pseudomonadati</taxon>
        <taxon>Bacteroidota</taxon>
        <taxon>Cytophagia</taxon>
        <taxon>Cytophagales</taxon>
        <taxon>Cytophagaceae</taxon>
        <taxon>Spirosoma</taxon>
    </lineage>
</organism>